<dbReference type="Pfam" id="PF23023">
    <property type="entry name" value="Anti-Pycsar_Apyc1"/>
    <property type="match status" value="1"/>
</dbReference>
<feature type="non-terminal residue" evidence="1">
    <location>
        <position position="61"/>
    </location>
</feature>
<accession>K1SWR5</accession>
<dbReference type="GO" id="GO:0042781">
    <property type="term" value="F:3'-tRNA processing endoribonuclease activity"/>
    <property type="evidence" value="ECO:0007669"/>
    <property type="project" value="TreeGrafter"/>
</dbReference>
<comment type="caution">
    <text evidence="1">The sequence shown here is derived from an EMBL/GenBank/DDBJ whole genome shotgun (WGS) entry which is preliminary data.</text>
</comment>
<dbReference type="EMBL" id="AJWY01011832">
    <property type="protein sequence ID" value="EKC51651.1"/>
    <property type="molecule type" value="Genomic_DNA"/>
</dbReference>
<name>K1SWR5_9ZZZZ</name>
<dbReference type="InterPro" id="IPR036866">
    <property type="entry name" value="RibonucZ/Hydroxyglut_hydro"/>
</dbReference>
<organism evidence="1">
    <name type="scientific">human gut metagenome</name>
    <dbReference type="NCBI Taxonomy" id="408170"/>
    <lineage>
        <taxon>unclassified sequences</taxon>
        <taxon>metagenomes</taxon>
        <taxon>organismal metagenomes</taxon>
    </lineage>
</organism>
<protein>
    <submittedName>
        <fullName evidence="1">Ribonuclease Z</fullName>
    </submittedName>
</protein>
<dbReference type="SUPFAM" id="SSF56281">
    <property type="entry name" value="Metallo-hydrolase/oxidoreductase"/>
    <property type="match status" value="1"/>
</dbReference>
<evidence type="ECO:0000313" key="1">
    <source>
        <dbReference type="EMBL" id="EKC51651.1"/>
    </source>
</evidence>
<dbReference type="AlphaFoldDB" id="K1SWR5"/>
<sequence length="61" mass="7058">MEKFELHILGCGSALPTTRHFPTSQIVNVRDKLFMIDCGEGAQLQFRKSHLKFSRLNHIFI</sequence>
<gene>
    <name evidence="1" type="ORF">LEA_17289</name>
</gene>
<dbReference type="Gene3D" id="3.60.15.10">
    <property type="entry name" value="Ribonuclease Z/Hydroxyacylglutathione hydrolase-like"/>
    <property type="match status" value="1"/>
</dbReference>
<proteinExistence type="predicted"/>
<dbReference type="PANTHER" id="PTHR46018">
    <property type="entry name" value="ZINC PHOSPHODIESTERASE ELAC PROTEIN 1"/>
    <property type="match status" value="1"/>
</dbReference>
<dbReference type="PANTHER" id="PTHR46018:SF2">
    <property type="entry name" value="ZINC PHOSPHODIESTERASE ELAC PROTEIN 1"/>
    <property type="match status" value="1"/>
</dbReference>
<reference evidence="1" key="1">
    <citation type="journal article" date="2013" name="Environ. Microbiol.">
        <title>Microbiota from the distal guts of lean and obese adolescents exhibit partial functional redundancy besides clear differences in community structure.</title>
        <authorList>
            <person name="Ferrer M."/>
            <person name="Ruiz A."/>
            <person name="Lanza F."/>
            <person name="Haange S.B."/>
            <person name="Oberbach A."/>
            <person name="Till H."/>
            <person name="Bargiela R."/>
            <person name="Campoy C."/>
            <person name="Segura M.T."/>
            <person name="Richter M."/>
            <person name="von Bergen M."/>
            <person name="Seifert J."/>
            <person name="Suarez A."/>
        </authorList>
    </citation>
    <scope>NUCLEOTIDE SEQUENCE</scope>
</reference>